<evidence type="ECO:0000256" key="2">
    <source>
        <dbReference type="SAM" id="MobiDB-lite"/>
    </source>
</evidence>
<name>A0A0D6L7B7_9BILA</name>
<keyword evidence="5" id="KW-1185">Reference proteome</keyword>
<evidence type="ECO:0000256" key="1">
    <source>
        <dbReference type="SAM" id="Coils"/>
    </source>
</evidence>
<keyword evidence="3" id="KW-1133">Transmembrane helix</keyword>
<evidence type="ECO:0000256" key="3">
    <source>
        <dbReference type="SAM" id="Phobius"/>
    </source>
</evidence>
<accession>A0A0D6L7B7</accession>
<keyword evidence="3" id="KW-0812">Transmembrane</keyword>
<reference evidence="4 5" key="1">
    <citation type="submission" date="2013-05" db="EMBL/GenBank/DDBJ databases">
        <title>Draft genome of the parasitic nematode Anyclostoma ceylanicum.</title>
        <authorList>
            <person name="Mitreva M."/>
        </authorList>
    </citation>
    <scope>NUCLEOTIDE SEQUENCE [LARGE SCALE GENOMIC DNA]</scope>
</reference>
<keyword evidence="1" id="KW-0175">Coiled coil</keyword>
<evidence type="ECO:0008006" key="6">
    <source>
        <dbReference type="Google" id="ProtNLM"/>
    </source>
</evidence>
<dbReference type="Gene3D" id="2.60.40.3770">
    <property type="match status" value="1"/>
</dbReference>
<feature type="transmembrane region" description="Helical" evidence="3">
    <location>
        <begin position="144"/>
        <end position="165"/>
    </location>
</feature>
<feature type="coiled-coil region" evidence="1">
    <location>
        <begin position="296"/>
        <end position="326"/>
    </location>
</feature>
<keyword evidence="3" id="KW-0472">Membrane</keyword>
<dbReference type="AlphaFoldDB" id="A0A0D6L7B7"/>
<sequence length="569" mass="65836">MTFQDDLSTELLVEDAICSVANAVLTGCYKCAKGASARVTCIASKPTQAELVCDQTSFSIRCDENGVESELRFHFNHARVHTRCSVSCGTIVTNFELGGILKFTHTAQAMLPSWLKGHDNTFSEIQWPDFFHIADVFMHWYRTLIFTLLTLILVLGVTYMTFATWRTAPPGEQILVTSRCLRTAEVTKERVLRLGTRYILTDLVYENHSFTGRISRFDRQDWLMEDHKLDVRNETVLELINRQKRLLEAQIREMEAFLGRQEKALNDEYARVDDRVSTVMKREFELLHDRLDGRANDQVEVLIDILNAQKEEMQQLKQTIQRMEQSSNVEAAAPDDAITVNVNASRTQRSLSGEKVHLAAEQHSLNEEGEDYWSRQVNEVADPSNDDEPAVKTRRVHDDSPRVPSSRVPSPRVPSILDQINDLEEEITQMERDLEYFPFRDPDDRCESLLTTMRCAFCDAEGEHFSDACLVFRSGDERFDIIRAKDWCTFCIRDCSRNIPCRLRERQCWYCTRVADTVFSDLRPRDRGHHRSLCNVPDKRHLARERLFNAREELRRLRKKAEGPSTSRE</sequence>
<feature type="compositionally biased region" description="Low complexity" evidence="2">
    <location>
        <begin position="402"/>
        <end position="414"/>
    </location>
</feature>
<proteinExistence type="predicted"/>
<protein>
    <recommendedName>
        <fullName evidence="6">Phlebovirus glycoprotein G2 fusion domain-containing protein</fullName>
    </recommendedName>
</protein>
<feature type="region of interest" description="Disordered" evidence="2">
    <location>
        <begin position="380"/>
        <end position="414"/>
    </location>
</feature>
<evidence type="ECO:0000313" key="4">
    <source>
        <dbReference type="EMBL" id="EPB67374.1"/>
    </source>
</evidence>
<organism evidence="4 5">
    <name type="scientific">Ancylostoma ceylanicum</name>
    <dbReference type="NCBI Taxonomy" id="53326"/>
    <lineage>
        <taxon>Eukaryota</taxon>
        <taxon>Metazoa</taxon>
        <taxon>Ecdysozoa</taxon>
        <taxon>Nematoda</taxon>
        <taxon>Chromadorea</taxon>
        <taxon>Rhabditida</taxon>
        <taxon>Rhabditina</taxon>
        <taxon>Rhabditomorpha</taxon>
        <taxon>Strongyloidea</taxon>
        <taxon>Ancylostomatidae</taxon>
        <taxon>Ancylostomatinae</taxon>
        <taxon>Ancylostoma</taxon>
    </lineage>
</organism>
<dbReference type="Proteomes" id="UP000054495">
    <property type="component" value="Unassembled WGS sequence"/>
</dbReference>
<evidence type="ECO:0000313" key="5">
    <source>
        <dbReference type="Proteomes" id="UP000054495"/>
    </source>
</evidence>
<gene>
    <name evidence="4" type="ORF">ANCCEY_13537</name>
</gene>
<dbReference type="EMBL" id="KE125695">
    <property type="protein sequence ID" value="EPB67374.1"/>
    <property type="molecule type" value="Genomic_DNA"/>
</dbReference>